<protein>
    <submittedName>
        <fullName evidence="1">Uncharacterized protein</fullName>
    </submittedName>
</protein>
<accession>A0A9D9N257</accession>
<organism evidence="1 2">
    <name type="scientific">Candidatus Gallitreponema excrementavium</name>
    <dbReference type="NCBI Taxonomy" id="2840840"/>
    <lineage>
        <taxon>Bacteria</taxon>
        <taxon>Pseudomonadati</taxon>
        <taxon>Spirochaetota</taxon>
        <taxon>Spirochaetia</taxon>
        <taxon>Spirochaetales</taxon>
        <taxon>Candidatus Gallitreponema</taxon>
    </lineage>
</organism>
<reference evidence="1" key="2">
    <citation type="journal article" date="2021" name="PeerJ">
        <title>Extensive microbial diversity within the chicken gut microbiome revealed by metagenomics and culture.</title>
        <authorList>
            <person name="Gilroy R."/>
            <person name="Ravi A."/>
            <person name="Getino M."/>
            <person name="Pursley I."/>
            <person name="Horton D.L."/>
            <person name="Alikhan N.F."/>
            <person name="Baker D."/>
            <person name="Gharbi K."/>
            <person name="Hall N."/>
            <person name="Watson M."/>
            <person name="Adriaenssens E.M."/>
            <person name="Foster-Nyarko E."/>
            <person name="Jarju S."/>
            <person name="Secka A."/>
            <person name="Antonio M."/>
            <person name="Oren A."/>
            <person name="Chaudhuri R.R."/>
            <person name="La Ragione R."/>
            <person name="Hildebrand F."/>
            <person name="Pallen M.J."/>
        </authorList>
    </citation>
    <scope>NUCLEOTIDE SEQUENCE</scope>
    <source>
        <strain evidence="1">10532</strain>
    </source>
</reference>
<gene>
    <name evidence="1" type="ORF">IAA81_04205</name>
</gene>
<sequence length="175" mass="19191">MRKIVLIPHILICSLIYLYSSVPPLWLSSKNVMYPETEFISAVGTGWSAGDAKAAALSQLALYFDARISVDNSSGYSLSESNKKASSYRYADGETGVISDTDLPAVQFSEPFYNEGRDEWSICAYILKEKAAEICVSRVADGIKEVNSYLSLSDSSKGVFQKFSLVSKALKAEKN</sequence>
<dbReference type="EMBL" id="JADIMM010000059">
    <property type="protein sequence ID" value="MBO8457415.1"/>
    <property type="molecule type" value="Genomic_DNA"/>
</dbReference>
<dbReference type="Proteomes" id="UP000823638">
    <property type="component" value="Unassembled WGS sequence"/>
</dbReference>
<evidence type="ECO:0000313" key="2">
    <source>
        <dbReference type="Proteomes" id="UP000823638"/>
    </source>
</evidence>
<dbReference type="Gene3D" id="3.10.28.20">
    <property type="entry name" value="Acetamidase/Formamidase-like domains"/>
    <property type="match status" value="1"/>
</dbReference>
<evidence type="ECO:0000313" key="1">
    <source>
        <dbReference type="EMBL" id="MBO8457415.1"/>
    </source>
</evidence>
<comment type="caution">
    <text evidence="1">The sequence shown here is derived from an EMBL/GenBank/DDBJ whole genome shotgun (WGS) entry which is preliminary data.</text>
</comment>
<reference evidence="1" key="1">
    <citation type="submission" date="2020-10" db="EMBL/GenBank/DDBJ databases">
        <authorList>
            <person name="Gilroy R."/>
        </authorList>
    </citation>
    <scope>NUCLEOTIDE SEQUENCE</scope>
    <source>
        <strain evidence="1">10532</strain>
    </source>
</reference>
<proteinExistence type="predicted"/>
<dbReference type="AlphaFoldDB" id="A0A9D9N257"/>
<name>A0A9D9N257_9SPIR</name>